<evidence type="ECO:0008006" key="3">
    <source>
        <dbReference type="Google" id="ProtNLM"/>
    </source>
</evidence>
<gene>
    <name evidence="1" type="ORF">ORAREDHAP_LOCUS20313</name>
</gene>
<keyword evidence="2" id="KW-1185">Reference proteome</keyword>
<dbReference type="OrthoDB" id="1150876at2759"/>
<evidence type="ECO:0000313" key="2">
    <source>
        <dbReference type="Proteomes" id="UP000507245"/>
    </source>
</evidence>
<organism evidence="1 2">
    <name type="scientific">Prunus armeniaca</name>
    <name type="common">Apricot</name>
    <name type="synonym">Armeniaca vulgaris</name>
    <dbReference type="NCBI Taxonomy" id="36596"/>
    <lineage>
        <taxon>Eukaryota</taxon>
        <taxon>Viridiplantae</taxon>
        <taxon>Streptophyta</taxon>
        <taxon>Embryophyta</taxon>
        <taxon>Tracheophyta</taxon>
        <taxon>Spermatophyta</taxon>
        <taxon>Magnoliopsida</taxon>
        <taxon>eudicotyledons</taxon>
        <taxon>Gunneridae</taxon>
        <taxon>Pentapetalae</taxon>
        <taxon>rosids</taxon>
        <taxon>fabids</taxon>
        <taxon>Rosales</taxon>
        <taxon>Rosaceae</taxon>
        <taxon>Amygdaloideae</taxon>
        <taxon>Amygdaleae</taxon>
        <taxon>Prunus</taxon>
    </lineage>
</organism>
<sequence>MCNHGVHWLRGKLIGKGSYGSFFLATPRKPTKDEHSHHMLNFREMMAVKSAKVSAFESIKHESDVLLEIKGCPFVIECLGEETTATDKGDMVYNFVYTIINRAYPASKQQHQEHQHRDMCHHHTPPCLATSCVAFSTPVPMPHLVSPLAPSCLATLLCDPQALCHIRHPTTIRRERCLQSPHHHSTQVMPSASRHHLAEAMPSAPRHHVVHTMPSANLSDVSNAFGTSPCMAKRGSHHFSPRNHLSITLKVSIYGWPSIPNAWLACTRRQANISIQGKPTKLQRDNLEGLYMHHHALQHKARNMPRTHHAVQQFLSLKLMGLVTLSVKATNTDMAPSVSPLYQSFSNKLDKPKTTLLCMACMAKEAHMPIQGATHMVHFHEFVA</sequence>
<dbReference type="EMBL" id="CAEKKB010000003">
    <property type="protein sequence ID" value="CAB4303736.1"/>
    <property type="molecule type" value="Genomic_DNA"/>
</dbReference>
<evidence type="ECO:0000313" key="1">
    <source>
        <dbReference type="EMBL" id="CAB4303736.1"/>
    </source>
</evidence>
<dbReference type="Proteomes" id="UP000507245">
    <property type="component" value="Unassembled WGS sequence"/>
</dbReference>
<name>A0A6J5WPS7_PRUAR</name>
<protein>
    <recommendedName>
        <fullName evidence="3">Protein kinase domain-containing protein</fullName>
    </recommendedName>
</protein>
<reference evidence="2" key="1">
    <citation type="journal article" date="2020" name="Genome Biol.">
        <title>Gamete binning: chromosome-level and haplotype-resolved genome assembly enabled by high-throughput single-cell sequencing of gamete genomes.</title>
        <authorList>
            <person name="Campoy J.A."/>
            <person name="Sun H."/>
            <person name="Goel M."/>
            <person name="Jiao W.-B."/>
            <person name="Folz-Donahue K."/>
            <person name="Wang N."/>
            <person name="Rubio M."/>
            <person name="Liu C."/>
            <person name="Kukat C."/>
            <person name="Ruiz D."/>
            <person name="Huettel B."/>
            <person name="Schneeberger K."/>
        </authorList>
    </citation>
    <scope>NUCLEOTIDE SEQUENCE [LARGE SCALE GENOMIC DNA]</scope>
    <source>
        <strain evidence="2">cv. Rojo Pasion</strain>
    </source>
</reference>
<accession>A0A6J5WPS7</accession>
<proteinExistence type="predicted"/>
<dbReference type="AlphaFoldDB" id="A0A6J5WPS7"/>